<dbReference type="RefSeq" id="WP_150260270.1">
    <property type="nucleotide sequence ID" value="NZ_CP029189.1"/>
</dbReference>
<evidence type="ECO:0000259" key="7">
    <source>
        <dbReference type="PROSITE" id="PS50850"/>
    </source>
</evidence>
<evidence type="ECO:0000256" key="6">
    <source>
        <dbReference type="SAM" id="Phobius"/>
    </source>
</evidence>
<evidence type="ECO:0000256" key="1">
    <source>
        <dbReference type="ARBA" id="ARBA00004651"/>
    </source>
</evidence>
<dbReference type="InterPro" id="IPR020846">
    <property type="entry name" value="MFS_dom"/>
</dbReference>
<feature type="transmembrane region" description="Helical" evidence="6">
    <location>
        <begin position="370"/>
        <end position="388"/>
    </location>
</feature>
<protein>
    <submittedName>
        <fullName evidence="8">MFS transporter</fullName>
    </submittedName>
</protein>
<dbReference type="InterPro" id="IPR036259">
    <property type="entry name" value="MFS_trans_sf"/>
</dbReference>
<reference evidence="8 9" key="1">
    <citation type="submission" date="2018-05" db="EMBL/GenBank/DDBJ databases">
        <title>Streptomyces venezuelae.</title>
        <authorList>
            <person name="Kim W."/>
            <person name="Lee N."/>
            <person name="Cho B.-K."/>
        </authorList>
    </citation>
    <scope>NUCLEOTIDE SEQUENCE [LARGE SCALE GENOMIC DNA]</scope>
    <source>
        <strain evidence="8 9">ATCC 21018</strain>
    </source>
</reference>
<dbReference type="Pfam" id="PF07690">
    <property type="entry name" value="MFS_1"/>
    <property type="match status" value="1"/>
</dbReference>
<evidence type="ECO:0000313" key="8">
    <source>
        <dbReference type="EMBL" id="QES57465.1"/>
    </source>
</evidence>
<keyword evidence="4 6" id="KW-1133">Transmembrane helix</keyword>
<evidence type="ECO:0000313" key="9">
    <source>
        <dbReference type="Proteomes" id="UP000324101"/>
    </source>
</evidence>
<comment type="subcellular location">
    <subcellularLocation>
        <location evidence="1">Cell membrane</location>
        <topology evidence="1">Multi-pass membrane protein</topology>
    </subcellularLocation>
</comment>
<gene>
    <name evidence="8" type="ORF">DEJ51_27485</name>
</gene>
<dbReference type="EMBL" id="CP029189">
    <property type="protein sequence ID" value="QES57465.1"/>
    <property type="molecule type" value="Genomic_DNA"/>
</dbReference>
<accession>A0A5P2DQH4</accession>
<evidence type="ECO:0000256" key="5">
    <source>
        <dbReference type="ARBA" id="ARBA00023136"/>
    </source>
</evidence>
<dbReference type="PROSITE" id="PS50850">
    <property type="entry name" value="MFS"/>
    <property type="match status" value="1"/>
</dbReference>
<feature type="transmembrane region" description="Helical" evidence="6">
    <location>
        <begin position="271"/>
        <end position="289"/>
    </location>
</feature>
<feature type="transmembrane region" description="Helical" evidence="6">
    <location>
        <begin position="237"/>
        <end position="259"/>
    </location>
</feature>
<evidence type="ECO:0000256" key="2">
    <source>
        <dbReference type="ARBA" id="ARBA00022475"/>
    </source>
</evidence>
<dbReference type="SUPFAM" id="SSF103473">
    <property type="entry name" value="MFS general substrate transporter"/>
    <property type="match status" value="1"/>
</dbReference>
<feature type="transmembrane region" description="Helical" evidence="6">
    <location>
        <begin position="65"/>
        <end position="82"/>
    </location>
</feature>
<organism evidence="8 9">
    <name type="scientific">Streptomyces venezuelae</name>
    <dbReference type="NCBI Taxonomy" id="54571"/>
    <lineage>
        <taxon>Bacteria</taxon>
        <taxon>Bacillati</taxon>
        <taxon>Actinomycetota</taxon>
        <taxon>Actinomycetes</taxon>
        <taxon>Kitasatosporales</taxon>
        <taxon>Streptomycetaceae</taxon>
        <taxon>Streptomyces</taxon>
    </lineage>
</organism>
<keyword evidence="2" id="KW-1003">Cell membrane</keyword>
<feature type="transmembrane region" description="Helical" evidence="6">
    <location>
        <begin position="175"/>
        <end position="203"/>
    </location>
</feature>
<dbReference type="GO" id="GO:0005886">
    <property type="term" value="C:plasma membrane"/>
    <property type="evidence" value="ECO:0007669"/>
    <property type="project" value="UniProtKB-SubCell"/>
</dbReference>
<feature type="domain" description="Major facilitator superfamily (MFS) profile" evidence="7">
    <location>
        <begin position="234"/>
        <end position="437"/>
    </location>
</feature>
<feature type="transmembrane region" description="Helical" evidence="6">
    <location>
        <begin position="118"/>
        <end position="140"/>
    </location>
</feature>
<sequence length="437" mass="46696">MSVTSESGGDADGPVQSLWHNRDFLKFWVGETVSLLGTQVTNLALPLTAIYAFDASDEQVGFLRFLQLVPYIGFALLFGVWVDRVRRRNVMLATNLFRAALIALIPVLHWLDVLNMPVLLVIACALGTASCLFDVSWMPFVPTLVKDTRHYVEASAKMGVSQSVSDVAGPGMAGVLVAAVTAPVALIANAGSYLFSTLMLLLVRTREPIPEPTAKRHVLRELRDGLDWVFRKPILRWLAIVGFCCNFSMITVWTMFLLYGTHDLDLSSSQLGGIFGTASVGGLIGAMVSRKVVGRFPIGRVYFVAQTALLLGPLVIVLAGGPKLVVIGMVTLSFFTTYLGLGIANVIIVSVRQTATPQSMMSRMTACFRTLLFGGGALGGLTAGLLSGGIGNRNALIVAAAFSAVVVVALIKSPVSRLRELPPAAMEPEAKTTATPA</sequence>
<evidence type="ECO:0000256" key="3">
    <source>
        <dbReference type="ARBA" id="ARBA00022692"/>
    </source>
</evidence>
<evidence type="ECO:0000256" key="4">
    <source>
        <dbReference type="ARBA" id="ARBA00022989"/>
    </source>
</evidence>
<keyword evidence="5 6" id="KW-0472">Membrane</keyword>
<dbReference type="InterPro" id="IPR011701">
    <property type="entry name" value="MFS"/>
</dbReference>
<keyword evidence="3 6" id="KW-0812">Transmembrane</keyword>
<dbReference type="PANTHER" id="PTHR23513">
    <property type="entry name" value="INTEGRAL MEMBRANE EFFLUX PROTEIN-RELATED"/>
    <property type="match status" value="1"/>
</dbReference>
<dbReference type="AlphaFoldDB" id="A0A5P2DQH4"/>
<dbReference type="CDD" id="cd06173">
    <property type="entry name" value="MFS_MefA_like"/>
    <property type="match status" value="1"/>
</dbReference>
<feature type="transmembrane region" description="Helical" evidence="6">
    <location>
        <begin position="394"/>
        <end position="411"/>
    </location>
</feature>
<dbReference type="OrthoDB" id="9815525at2"/>
<feature type="transmembrane region" description="Helical" evidence="6">
    <location>
        <begin position="325"/>
        <end position="349"/>
    </location>
</feature>
<dbReference type="Gene3D" id="1.20.1250.20">
    <property type="entry name" value="MFS general substrate transporter like domains"/>
    <property type="match status" value="1"/>
</dbReference>
<feature type="transmembrane region" description="Helical" evidence="6">
    <location>
        <begin position="33"/>
        <end position="53"/>
    </location>
</feature>
<dbReference type="GO" id="GO:0022857">
    <property type="term" value="F:transmembrane transporter activity"/>
    <property type="evidence" value="ECO:0007669"/>
    <property type="project" value="InterPro"/>
</dbReference>
<dbReference type="Proteomes" id="UP000324101">
    <property type="component" value="Chromosome"/>
</dbReference>
<feature type="transmembrane region" description="Helical" evidence="6">
    <location>
        <begin position="301"/>
        <end position="319"/>
    </location>
</feature>
<proteinExistence type="predicted"/>
<name>A0A5P2DQH4_STRVZ</name>
<dbReference type="PANTHER" id="PTHR23513:SF6">
    <property type="entry name" value="MAJOR FACILITATOR SUPERFAMILY ASSOCIATED DOMAIN-CONTAINING PROTEIN"/>
    <property type="match status" value="1"/>
</dbReference>
<feature type="transmembrane region" description="Helical" evidence="6">
    <location>
        <begin position="88"/>
        <end position="111"/>
    </location>
</feature>